<evidence type="ECO:0000259" key="2">
    <source>
        <dbReference type="PROSITE" id="PS50222"/>
    </source>
</evidence>
<evidence type="ECO:0000313" key="7">
    <source>
        <dbReference type="EMBL" id="CAI9972995.1"/>
    </source>
</evidence>
<dbReference type="GO" id="GO:0005509">
    <property type="term" value="F:calcium ion binding"/>
    <property type="evidence" value="ECO:0007669"/>
    <property type="project" value="InterPro"/>
</dbReference>
<reference evidence="8 13" key="2">
    <citation type="submission" date="2024-07" db="EMBL/GenBank/DDBJ databases">
        <authorList>
            <person name="Akdeniz Z."/>
        </authorList>
    </citation>
    <scope>NUCLEOTIDE SEQUENCE [LARGE SCALE GENOMIC DNA]</scope>
</reference>
<dbReference type="InterPro" id="IPR011992">
    <property type="entry name" value="EF-hand-dom_pair"/>
</dbReference>
<evidence type="ECO:0000313" key="12">
    <source>
        <dbReference type="EMBL" id="CAL6098268.1"/>
    </source>
</evidence>
<dbReference type="InterPro" id="IPR018247">
    <property type="entry name" value="EF_Hand_1_Ca_BS"/>
</dbReference>
<name>A0AA86PSA4_9EUKA</name>
<evidence type="ECO:0000313" key="5">
    <source>
        <dbReference type="EMBL" id="CAI9945254.1"/>
    </source>
</evidence>
<dbReference type="Pfam" id="PF13499">
    <property type="entry name" value="EF-hand_7"/>
    <property type="match status" value="1"/>
</dbReference>
<keyword evidence="1" id="KW-0106">Calcium</keyword>
<protein>
    <submittedName>
        <fullName evidence="5">EF-hand domain</fullName>
    </submittedName>
    <submittedName>
        <fullName evidence="8">EF-hand_domain</fullName>
    </submittedName>
</protein>
<dbReference type="EMBL" id="CATOUU010001118">
    <property type="protein sequence ID" value="CAI9972995.1"/>
    <property type="molecule type" value="Genomic_DNA"/>
</dbReference>
<keyword evidence="13" id="KW-1185">Reference proteome</keyword>
<evidence type="ECO:0000313" key="13">
    <source>
        <dbReference type="Proteomes" id="UP001642409"/>
    </source>
</evidence>
<dbReference type="EMBL" id="CATOUU010000724">
    <property type="protein sequence ID" value="CAI9944382.1"/>
    <property type="molecule type" value="Genomic_DNA"/>
</dbReference>
<dbReference type="EMBL" id="CAXDID020000280">
    <property type="protein sequence ID" value="CAL6069922.1"/>
    <property type="molecule type" value="Genomic_DNA"/>
</dbReference>
<dbReference type="PROSITE" id="PS50222">
    <property type="entry name" value="EF_HAND_2"/>
    <property type="match status" value="2"/>
</dbReference>
<feature type="domain" description="EF-hand" evidence="2">
    <location>
        <begin position="39"/>
        <end position="74"/>
    </location>
</feature>
<reference evidence="5" key="1">
    <citation type="submission" date="2023-06" db="EMBL/GenBank/DDBJ databases">
        <authorList>
            <person name="Kurt Z."/>
        </authorList>
    </citation>
    <scope>NUCLEOTIDE SEQUENCE</scope>
</reference>
<dbReference type="EMBL" id="CATOUU010000126">
    <property type="protein sequence ID" value="CAI9917227.1"/>
    <property type="molecule type" value="Genomic_DNA"/>
</dbReference>
<accession>A0AA86PSA4</accession>
<evidence type="ECO:0000313" key="4">
    <source>
        <dbReference type="EMBL" id="CAI9944382.1"/>
    </source>
</evidence>
<dbReference type="Proteomes" id="UP001642409">
    <property type="component" value="Unassembled WGS sequence"/>
</dbReference>
<gene>
    <name evidence="8" type="ORF">HINF_LOCUS28633</name>
    <name evidence="4" type="ORF">HINF_LOCUS32027</name>
    <name evidence="5" type="ORF">HINF_LOCUS32899</name>
    <name evidence="9" type="ORF">HINF_LOCUS47499</name>
    <name evidence="10" type="ORF">HINF_LOCUS47844</name>
    <name evidence="3" type="ORF">HINF_LOCUS4872</name>
    <name evidence="6" type="ORF">HINF_LOCUS52072</name>
    <name evidence="11" type="ORF">HINF_LOCUS54211</name>
    <name evidence="7" type="ORF">HINF_LOCUS60640</name>
    <name evidence="12" type="ORF">HINF_LOCUS69527</name>
</gene>
<proteinExistence type="predicted"/>
<dbReference type="EMBL" id="CAXDID020000214">
    <property type="protein sequence ID" value="CAL6057421.1"/>
    <property type="molecule type" value="Genomic_DNA"/>
</dbReference>
<dbReference type="InterPro" id="IPR002048">
    <property type="entry name" value="EF_hand_dom"/>
</dbReference>
<dbReference type="EMBL" id="CATOUU010000976">
    <property type="protein sequence ID" value="CAI9964427.1"/>
    <property type="molecule type" value="Genomic_DNA"/>
</dbReference>
<dbReference type="EMBL" id="CATOUU010000742">
    <property type="protein sequence ID" value="CAI9945254.1"/>
    <property type="molecule type" value="Genomic_DNA"/>
</dbReference>
<dbReference type="PROSITE" id="PS00018">
    <property type="entry name" value="EF_HAND_1"/>
    <property type="match status" value="1"/>
</dbReference>
<evidence type="ECO:0000313" key="3">
    <source>
        <dbReference type="EMBL" id="CAI9917227.1"/>
    </source>
</evidence>
<evidence type="ECO:0000313" key="11">
    <source>
        <dbReference type="EMBL" id="CAL6069922.1"/>
    </source>
</evidence>
<dbReference type="AlphaFoldDB" id="A0AA86PSA4"/>
<dbReference type="SMART" id="SM00054">
    <property type="entry name" value="EFh"/>
    <property type="match status" value="2"/>
</dbReference>
<dbReference type="EMBL" id="CAXDID020000091">
    <property type="protein sequence ID" value="CAL6022411.1"/>
    <property type="molecule type" value="Genomic_DNA"/>
</dbReference>
<feature type="domain" description="EF-hand" evidence="2">
    <location>
        <begin position="3"/>
        <end position="38"/>
    </location>
</feature>
<organism evidence="5">
    <name type="scientific">Hexamita inflata</name>
    <dbReference type="NCBI Taxonomy" id="28002"/>
    <lineage>
        <taxon>Eukaryota</taxon>
        <taxon>Metamonada</taxon>
        <taxon>Diplomonadida</taxon>
        <taxon>Hexamitidae</taxon>
        <taxon>Hexamitinae</taxon>
        <taxon>Hexamita</taxon>
    </lineage>
</organism>
<evidence type="ECO:0000313" key="8">
    <source>
        <dbReference type="EMBL" id="CAL6022411.1"/>
    </source>
</evidence>
<dbReference type="EMBL" id="CAXDID020000217">
    <property type="protein sequence ID" value="CAL6057954.1"/>
    <property type="molecule type" value="Genomic_DNA"/>
</dbReference>
<dbReference type="Gene3D" id="1.10.238.10">
    <property type="entry name" value="EF-hand"/>
    <property type="match status" value="1"/>
</dbReference>
<dbReference type="EMBL" id="CAXDID020000507">
    <property type="protein sequence ID" value="CAL6098268.1"/>
    <property type="molecule type" value="Genomic_DNA"/>
</dbReference>
<dbReference type="SUPFAM" id="SSF47473">
    <property type="entry name" value="EF-hand"/>
    <property type="match status" value="1"/>
</dbReference>
<comment type="caution">
    <text evidence="5">The sequence shown here is derived from an EMBL/GenBank/DDBJ whole genome shotgun (WGS) entry which is preliminary data.</text>
</comment>
<evidence type="ECO:0000313" key="6">
    <source>
        <dbReference type="EMBL" id="CAI9964427.1"/>
    </source>
</evidence>
<evidence type="ECO:0000313" key="9">
    <source>
        <dbReference type="EMBL" id="CAL6057421.1"/>
    </source>
</evidence>
<evidence type="ECO:0000313" key="10">
    <source>
        <dbReference type="EMBL" id="CAL6057954.1"/>
    </source>
</evidence>
<evidence type="ECO:0000256" key="1">
    <source>
        <dbReference type="ARBA" id="ARBA00022837"/>
    </source>
</evidence>
<sequence>MKYSTQDFERLFEEADLNKDKKINYIELQAFLKSHKMEPNPDRLRKYFGMFDRDQSASLDIKEWVRFMEVLFADKIL</sequence>